<dbReference type="Pfam" id="PF05133">
    <property type="entry name" value="SPP1_portal"/>
    <property type="match status" value="1"/>
</dbReference>
<protein>
    <submittedName>
        <fullName evidence="1">PORTAL PROTEIN</fullName>
    </submittedName>
</protein>
<dbReference type="NCBIfam" id="TIGR01538">
    <property type="entry name" value="portal_SPP1"/>
    <property type="match status" value="1"/>
</dbReference>
<evidence type="ECO:0000313" key="1">
    <source>
        <dbReference type="EMBL" id="DAF88177.1"/>
    </source>
</evidence>
<accession>A0A8S5U149</accession>
<proteinExistence type="predicted"/>
<sequence>MIRVPAGTKMTPELLGKLITKHKTEVTNRYQKLKDAYENHYEIYGLRPKPSWKPDNRISANFAKYIVDTMNGFFIGIPVKVSHEKEEVDNYLEFLDSYNDQDDNNAELSKMCSIYGSAYEMYYVDAVGNIGITYLSPVESFMVYDDSVLKNPLFFIRYYTDSENIERGSYSNERIVRHFCLKAGYQWTDEEKIHGFDGVPAVEYIENNERMGIFESALPMINAYNKAISEKANDVDYFADAYLKVLGTYLDDDDIKHIRDDRIINFDGDTDKVIVEFLQKPNGDTTQENLINRLEKLIFNISMVANISDENFGTSSGIALKYKLQSMNNLAMTKERKFRSGMNKRYSLIFSNPVSQTQGIKADDWIGIKMRFTRNFPANVTEEVENAKNLSGIVSQETQLSVLSIVDNVSEEVEKLDKEQAKLQQDAVMNMMFTKGANAHDEQ</sequence>
<dbReference type="InterPro" id="IPR021145">
    <property type="entry name" value="Portal_protein_SPP1_Gp6-like"/>
</dbReference>
<dbReference type="EMBL" id="BK015980">
    <property type="protein sequence ID" value="DAF88177.1"/>
    <property type="molecule type" value="Genomic_DNA"/>
</dbReference>
<reference evidence="1" key="1">
    <citation type="journal article" date="2021" name="Proc. Natl. Acad. Sci. U.S.A.">
        <title>A Catalog of Tens of Thousands of Viruses from Human Metagenomes Reveals Hidden Associations with Chronic Diseases.</title>
        <authorList>
            <person name="Tisza M.J."/>
            <person name="Buck C.B."/>
        </authorList>
    </citation>
    <scope>NUCLEOTIDE SEQUENCE</scope>
    <source>
        <strain evidence="1">CtumZ20</strain>
    </source>
</reference>
<organism evidence="1">
    <name type="scientific">Myoviridae sp. ctumZ20</name>
    <dbReference type="NCBI Taxonomy" id="2825201"/>
    <lineage>
        <taxon>Viruses</taxon>
        <taxon>Duplodnaviria</taxon>
        <taxon>Heunggongvirae</taxon>
        <taxon>Uroviricota</taxon>
        <taxon>Caudoviricetes</taxon>
    </lineage>
</organism>
<dbReference type="InterPro" id="IPR006428">
    <property type="entry name" value="Portal_SPP1-type"/>
</dbReference>
<name>A0A8S5U149_9CAUD</name>